<dbReference type="OrthoDB" id="1357763at2"/>
<feature type="transmembrane region" description="Helical" evidence="1">
    <location>
        <begin position="468"/>
        <end position="488"/>
    </location>
</feature>
<dbReference type="EMBL" id="FOYQ01000001">
    <property type="protein sequence ID" value="SFR36898.1"/>
    <property type="molecule type" value="Genomic_DNA"/>
</dbReference>
<name>A0A1I6G3V9_9FLAO</name>
<keyword evidence="4" id="KW-1185">Reference proteome</keyword>
<proteinExistence type="predicted"/>
<dbReference type="PROSITE" id="PS51257">
    <property type="entry name" value="PROKAR_LIPOPROTEIN"/>
    <property type="match status" value="1"/>
</dbReference>
<evidence type="ECO:0000313" key="4">
    <source>
        <dbReference type="Proteomes" id="UP000199534"/>
    </source>
</evidence>
<gene>
    <name evidence="3" type="ORF">SAMN04490243_1200</name>
</gene>
<dbReference type="Gene3D" id="3.40.710.10">
    <property type="entry name" value="DD-peptidase/beta-lactamase superfamily"/>
    <property type="match status" value="1"/>
</dbReference>
<keyword evidence="1" id="KW-0812">Transmembrane</keyword>
<evidence type="ECO:0000259" key="2">
    <source>
        <dbReference type="Pfam" id="PF00144"/>
    </source>
</evidence>
<dbReference type="AlphaFoldDB" id="A0A1I6G3V9"/>
<evidence type="ECO:0000256" key="1">
    <source>
        <dbReference type="SAM" id="Phobius"/>
    </source>
</evidence>
<keyword evidence="1" id="KW-1133">Transmembrane helix</keyword>
<dbReference type="RefSeq" id="WP_092981462.1">
    <property type="nucleotide sequence ID" value="NZ_FOYQ01000001.1"/>
</dbReference>
<dbReference type="InterPro" id="IPR050491">
    <property type="entry name" value="AmpC-like"/>
</dbReference>
<organism evidence="3 4">
    <name type="scientific">Robiginitalea myxolifaciens</name>
    <dbReference type="NCBI Taxonomy" id="400055"/>
    <lineage>
        <taxon>Bacteria</taxon>
        <taxon>Pseudomonadati</taxon>
        <taxon>Bacteroidota</taxon>
        <taxon>Flavobacteriia</taxon>
        <taxon>Flavobacteriales</taxon>
        <taxon>Flavobacteriaceae</taxon>
        <taxon>Robiginitalea</taxon>
    </lineage>
</organism>
<dbReference type="Pfam" id="PF00144">
    <property type="entry name" value="Beta-lactamase"/>
    <property type="match status" value="1"/>
</dbReference>
<evidence type="ECO:0000313" key="3">
    <source>
        <dbReference type="EMBL" id="SFR36898.1"/>
    </source>
</evidence>
<reference evidence="3 4" key="1">
    <citation type="submission" date="2016-10" db="EMBL/GenBank/DDBJ databases">
        <authorList>
            <person name="de Groot N.N."/>
        </authorList>
    </citation>
    <scope>NUCLEOTIDE SEQUENCE [LARGE SCALE GENOMIC DNA]</scope>
    <source>
        <strain evidence="3 4">DSM 21019</strain>
    </source>
</reference>
<keyword evidence="1" id="KW-0472">Membrane</keyword>
<dbReference type="PANTHER" id="PTHR46825:SF9">
    <property type="entry name" value="BETA-LACTAMASE-RELATED DOMAIN-CONTAINING PROTEIN"/>
    <property type="match status" value="1"/>
</dbReference>
<dbReference type="InterPro" id="IPR012338">
    <property type="entry name" value="Beta-lactam/transpept-like"/>
</dbReference>
<dbReference type="PANTHER" id="PTHR46825">
    <property type="entry name" value="D-ALANYL-D-ALANINE-CARBOXYPEPTIDASE/ENDOPEPTIDASE AMPH"/>
    <property type="match status" value="1"/>
</dbReference>
<feature type="transmembrane region" description="Helical" evidence="1">
    <location>
        <begin position="406"/>
        <end position="429"/>
    </location>
</feature>
<feature type="transmembrane region" description="Helical" evidence="1">
    <location>
        <begin position="372"/>
        <end position="394"/>
    </location>
</feature>
<dbReference type="STRING" id="400055.SAMN04490243_1200"/>
<sequence length="489" mass="55534">MKEFNRIYFVFTALSLLLIACQNQSDTPNIKSNFGTALTQQATDDFIESQMESLGMPALSIAIINDGEVVYHRVKGYADKERKIPADNNSIFEGASISKSVFGFFVMTFVEEGILDLDKPLYEYLPNPDIAHDERYKKITARIALSHRSGFPNWRDDYADKKLFIQFEPGTGYHYSGEGYQYLAEVLKHLLDTNWAGLEAEFQKRVAIPFNMEHTKFIKDEYIRKHKVQPYDKEGNWIDKNADPWWRSRDSVFVAPTTIHSEAIDFSKWMIAMMNEQGLSEEGFEELYKPHSEISTGFLSEDYTLGFSRLSILNLGNWYSHSGNNTGFSSYFAFDKDKKWGFVFFTNSKAGDQFALNLTYNWLLSGSVAKQIAIGLTLLFGLCIFLVNLVLLPLKKSGNAAIRKRNLGIGLLTSAGTITSLLLMITVYYGLVRYLYFLLLMCGLFLISKATIRIARHWRENNSSKFELALQAILLLALSISAIAAGLLQ</sequence>
<feature type="transmembrane region" description="Helical" evidence="1">
    <location>
        <begin position="435"/>
        <end position="456"/>
    </location>
</feature>
<protein>
    <submittedName>
        <fullName evidence="3">CubicO group peptidase, beta-lactamase class C family</fullName>
    </submittedName>
</protein>
<accession>A0A1I6G3V9</accession>
<feature type="domain" description="Beta-lactamase-related" evidence="2">
    <location>
        <begin position="44"/>
        <end position="360"/>
    </location>
</feature>
<dbReference type="Proteomes" id="UP000199534">
    <property type="component" value="Unassembled WGS sequence"/>
</dbReference>
<dbReference type="SUPFAM" id="SSF56601">
    <property type="entry name" value="beta-lactamase/transpeptidase-like"/>
    <property type="match status" value="1"/>
</dbReference>
<dbReference type="InterPro" id="IPR001466">
    <property type="entry name" value="Beta-lactam-related"/>
</dbReference>